<evidence type="ECO:0000313" key="1">
    <source>
        <dbReference type="EMBL" id="AKQ46718.1"/>
    </source>
</evidence>
<dbReference type="OrthoDB" id="8416895at2"/>
<protein>
    <recommendedName>
        <fullName evidence="3">Tetratricopeptide repeat protein</fullName>
    </recommendedName>
</protein>
<dbReference type="AlphaFoldDB" id="A0A0H4VN26"/>
<sequence>MAIIYEYEERRVIPNWRDFKRTLPLGELENRNNPNPINIDISRAINDWRLEPNLGIAADLINASFISGKTNFPEINEAIKFITENKSKSSNSLTSLANRINNIQTNSIEREGFDSKLDSKANSIIDLQTYTNNDALYKLIHNTKLRAQKNLKNPITWVELSRLYSFFSKEIQAEKAMVIALNLAPNNRYVLRSATRLFVHFGKYEKALYYLRKSEATKHDPWLASAHIATSSYLNRYSPLIKPGIGLINSKNFSNYEITELASALGTLEFGEGSYKKSKAFFDISLKSPNDNSLAQFEWVSKEDTRFSFNPLHYSNVANPFEAFAYENFERGNWQEAFDDSIKWFLDMPYSKGPVLLGSYLTSTFLKDIDATIMLCEAGLKANPNDPSILNNLIYALIGANKIEEAVPHVLNLHKAKIDDLPDETKITLQATFGLVYISFGDIELGSKYYETAINNAERINSKYLKDSAILNFTKALIVNDLPQKDFYFNLASEIKPDPKHTDLKSMKEEVIRLYNLFRFKL</sequence>
<organism evidence="1 2">
    <name type="scientific">Rufibacter radiotolerans</name>
    <dbReference type="NCBI Taxonomy" id="1379910"/>
    <lineage>
        <taxon>Bacteria</taxon>
        <taxon>Pseudomonadati</taxon>
        <taxon>Bacteroidota</taxon>
        <taxon>Cytophagia</taxon>
        <taxon>Cytophagales</taxon>
        <taxon>Hymenobacteraceae</taxon>
        <taxon>Rufibacter</taxon>
    </lineage>
</organism>
<proteinExistence type="predicted"/>
<gene>
    <name evidence="1" type="ORF">TH63_15565</name>
</gene>
<dbReference type="SUPFAM" id="SSF48452">
    <property type="entry name" value="TPR-like"/>
    <property type="match status" value="1"/>
</dbReference>
<dbReference type="PATRIC" id="fig|1379910.4.peg.3392"/>
<dbReference type="RefSeq" id="WP_048921752.1">
    <property type="nucleotide sequence ID" value="NZ_CP010777.1"/>
</dbReference>
<dbReference type="EMBL" id="CP010777">
    <property type="protein sequence ID" value="AKQ46718.1"/>
    <property type="molecule type" value="Genomic_DNA"/>
</dbReference>
<name>A0A0H4VN26_9BACT</name>
<accession>A0A0H4VN26</accession>
<dbReference type="Gene3D" id="1.25.40.10">
    <property type="entry name" value="Tetratricopeptide repeat domain"/>
    <property type="match status" value="1"/>
</dbReference>
<dbReference type="STRING" id="1379910.TH63_15565"/>
<evidence type="ECO:0008006" key="3">
    <source>
        <dbReference type="Google" id="ProtNLM"/>
    </source>
</evidence>
<reference evidence="1 2" key="1">
    <citation type="submission" date="2015-01" db="EMBL/GenBank/DDBJ databases">
        <title>Rufibacter sp./DG31D/ whole genome sequencing.</title>
        <authorList>
            <person name="Kim M.K."/>
            <person name="Srinivasan S."/>
            <person name="Lee J.-J."/>
        </authorList>
    </citation>
    <scope>NUCLEOTIDE SEQUENCE [LARGE SCALE GENOMIC DNA]</scope>
    <source>
        <strain evidence="1 2">DG31D</strain>
    </source>
</reference>
<dbReference type="Proteomes" id="UP000036458">
    <property type="component" value="Chromosome"/>
</dbReference>
<dbReference type="InterPro" id="IPR011990">
    <property type="entry name" value="TPR-like_helical_dom_sf"/>
</dbReference>
<dbReference type="KEGG" id="ruf:TH63_15565"/>
<evidence type="ECO:0000313" key="2">
    <source>
        <dbReference type="Proteomes" id="UP000036458"/>
    </source>
</evidence>
<keyword evidence="2" id="KW-1185">Reference proteome</keyword>